<feature type="compositionally biased region" description="Low complexity" evidence="1">
    <location>
        <begin position="138"/>
        <end position="152"/>
    </location>
</feature>
<dbReference type="Proteomes" id="UP000267096">
    <property type="component" value="Unassembled WGS sequence"/>
</dbReference>
<dbReference type="Pfam" id="PF09380">
    <property type="entry name" value="FERM_C"/>
    <property type="match status" value="1"/>
</dbReference>
<dbReference type="SUPFAM" id="SSF50729">
    <property type="entry name" value="PH domain-like"/>
    <property type="match status" value="1"/>
</dbReference>
<dbReference type="Pfam" id="PF09379">
    <property type="entry name" value="FERM_N"/>
    <property type="match status" value="1"/>
</dbReference>
<dbReference type="Pfam" id="PF00373">
    <property type="entry name" value="FERM_M"/>
    <property type="match status" value="1"/>
</dbReference>
<evidence type="ECO:0000313" key="3">
    <source>
        <dbReference type="EMBL" id="VDK58830.1"/>
    </source>
</evidence>
<dbReference type="InterPro" id="IPR018980">
    <property type="entry name" value="FERM_PH-like_C"/>
</dbReference>
<dbReference type="Gene3D" id="2.30.29.30">
    <property type="entry name" value="Pleckstrin-homology domain (PH domain)/Phosphotyrosine-binding domain (PTB)"/>
    <property type="match status" value="1"/>
</dbReference>
<evidence type="ECO:0000259" key="2">
    <source>
        <dbReference type="PROSITE" id="PS50057"/>
    </source>
</evidence>
<feature type="compositionally biased region" description="Basic and acidic residues" evidence="1">
    <location>
        <begin position="281"/>
        <end position="290"/>
    </location>
</feature>
<dbReference type="InterPro" id="IPR014352">
    <property type="entry name" value="FERM/acyl-CoA-bd_prot_sf"/>
</dbReference>
<dbReference type="SUPFAM" id="SSF54236">
    <property type="entry name" value="Ubiquitin-like"/>
    <property type="match status" value="1"/>
</dbReference>
<dbReference type="PROSITE" id="PS50057">
    <property type="entry name" value="FERM_3"/>
    <property type="match status" value="1"/>
</dbReference>
<dbReference type="InterPro" id="IPR029071">
    <property type="entry name" value="Ubiquitin-like_domsf"/>
</dbReference>
<feature type="region of interest" description="Disordered" evidence="1">
    <location>
        <begin position="1"/>
        <end position="49"/>
    </location>
</feature>
<dbReference type="PROSITE" id="PS00661">
    <property type="entry name" value="FERM_2"/>
    <property type="match status" value="1"/>
</dbReference>
<evidence type="ECO:0000313" key="5">
    <source>
        <dbReference type="WBParaSite" id="ASIM_0001743001-mRNA-1"/>
    </source>
</evidence>
<dbReference type="OrthoDB" id="165498at2759"/>
<reference evidence="3 4" key="2">
    <citation type="submission" date="2018-11" db="EMBL/GenBank/DDBJ databases">
        <authorList>
            <consortium name="Pathogen Informatics"/>
        </authorList>
    </citation>
    <scope>NUCLEOTIDE SEQUENCE [LARGE SCALE GENOMIC DNA]</scope>
</reference>
<dbReference type="Gene3D" id="1.20.80.10">
    <property type="match status" value="1"/>
</dbReference>
<name>A0A0M3K8Y9_ANISI</name>
<evidence type="ECO:0000256" key="1">
    <source>
        <dbReference type="SAM" id="MobiDB-lite"/>
    </source>
</evidence>
<sequence>MGTTVIEDFDEEPHVNQPKTDEQVVPNKMENIEKKKPLSWPEPGNRHEYDYDDDIVEYKESDSLDEANQKPLAYTSEINHFISKKKNEPTTIFESYDHHLTPFSSTIRVPPTVEEILESPASLSPISEANENLDKLSESAAVTETTSSTLSTPEKVSPSTIDMSPPRFIPTNDTNKVVSQVIPEDEELPTTAVAEKRGGVGVSSQRRKADERVTEKEHADDEQDTPQGHVDAVVLERPKPDFVGNAEPSSAAAIGEVLRRESDVSTTKFEPAEPIKPPKPIKSDERDEPVQHFSRRNSLGPGRISGRKHSLRNANKRQKGRAEPEFVMNENAPSICLKAPAMRKKKMSLHRVEQTGVKVELLNGKNIEVSCRSDAIASEVADVVMRHINFNENSFFGLTTLRDGEHFFLEENQRLEKFAPSGWKNAYHHGVAIRRPYNLYLRTDVVLHELYLQLRHDVLDDRLQPPNDALYELAALALQAEYSDRPSNPALLDYFQLEHYLPEASSFFLIIFAKFRTRTYLYEIFSVKRFQRAIDLNDERRLIKVLCELHSHYGGLNSREAEAQFIMRCQRLSDYGGHFHRVYKMKPSSNLGNTPLGDPQTGFPQWIGILPRGILQYEEHRGVRHEVAEHLWQDTQTLQFDKKRFVIVSELHHPPQSVFYTDHYT</sequence>
<dbReference type="PANTHER" id="PTHR46900">
    <property type="entry name" value="TYROSINE-PROTEIN PHOSPHATASE NON-RECEPTOR TYPE 13"/>
    <property type="match status" value="1"/>
</dbReference>
<organism evidence="5">
    <name type="scientific">Anisakis simplex</name>
    <name type="common">Herring worm</name>
    <dbReference type="NCBI Taxonomy" id="6269"/>
    <lineage>
        <taxon>Eukaryota</taxon>
        <taxon>Metazoa</taxon>
        <taxon>Ecdysozoa</taxon>
        <taxon>Nematoda</taxon>
        <taxon>Chromadorea</taxon>
        <taxon>Rhabditida</taxon>
        <taxon>Spirurina</taxon>
        <taxon>Ascaridomorpha</taxon>
        <taxon>Ascaridoidea</taxon>
        <taxon>Anisakidae</taxon>
        <taxon>Anisakis</taxon>
        <taxon>Anisakis simplex complex</taxon>
    </lineage>
</organism>
<dbReference type="AlphaFoldDB" id="A0A0M3K8Y9"/>
<feature type="compositionally biased region" description="Basic residues" evidence="1">
    <location>
        <begin position="305"/>
        <end position="319"/>
    </location>
</feature>
<dbReference type="InterPro" id="IPR019749">
    <property type="entry name" value="Band_41_domain"/>
</dbReference>
<feature type="region of interest" description="Disordered" evidence="1">
    <location>
        <begin position="135"/>
        <end position="323"/>
    </location>
</feature>
<feature type="domain" description="FERM" evidence="2">
    <location>
        <begin position="355"/>
        <end position="665"/>
    </location>
</feature>
<proteinExistence type="predicted"/>
<feature type="compositionally biased region" description="Basic and acidic residues" evidence="1">
    <location>
        <begin position="207"/>
        <end position="219"/>
    </location>
</feature>
<evidence type="ECO:0000313" key="4">
    <source>
        <dbReference type="Proteomes" id="UP000267096"/>
    </source>
</evidence>
<keyword evidence="4" id="KW-1185">Reference proteome</keyword>
<dbReference type="SMART" id="SM00295">
    <property type="entry name" value="B41"/>
    <property type="match status" value="1"/>
</dbReference>
<dbReference type="InterPro" id="IPR035963">
    <property type="entry name" value="FERM_2"/>
</dbReference>
<dbReference type="InterPro" id="IPR019747">
    <property type="entry name" value="FERM_CS"/>
</dbReference>
<dbReference type="EMBL" id="UYRR01033464">
    <property type="protein sequence ID" value="VDK58830.1"/>
    <property type="molecule type" value="Genomic_DNA"/>
</dbReference>
<dbReference type="InterPro" id="IPR018979">
    <property type="entry name" value="FERM_N"/>
</dbReference>
<dbReference type="CDD" id="cd14473">
    <property type="entry name" value="FERM_B-lobe"/>
    <property type="match status" value="1"/>
</dbReference>
<dbReference type="InterPro" id="IPR011993">
    <property type="entry name" value="PH-like_dom_sf"/>
</dbReference>
<accession>A0A0M3K8Y9</accession>
<dbReference type="InterPro" id="IPR052074">
    <property type="entry name" value="NonRcpt_TyrProt_Phosphatase"/>
</dbReference>
<dbReference type="WBParaSite" id="ASIM_0001743001-mRNA-1">
    <property type="protein sequence ID" value="ASIM_0001743001-mRNA-1"/>
    <property type="gene ID" value="ASIM_0001743001"/>
</dbReference>
<dbReference type="InterPro" id="IPR019748">
    <property type="entry name" value="FERM_central"/>
</dbReference>
<reference evidence="5" key="1">
    <citation type="submission" date="2017-02" db="UniProtKB">
        <authorList>
            <consortium name="WormBaseParasite"/>
        </authorList>
    </citation>
    <scope>IDENTIFICATION</scope>
</reference>
<dbReference type="SUPFAM" id="SSF47031">
    <property type="entry name" value="Second domain of FERM"/>
    <property type="match status" value="1"/>
</dbReference>
<protein>
    <submittedName>
        <fullName evidence="5">FERM domain-containing protein</fullName>
    </submittedName>
</protein>
<gene>
    <name evidence="3" type="ORF">ASIM_LOCUS16837</name>
</gene>
<dbReference type="InterPro" id="IPR000299">
    <property type="entry name" value="FERM_domain"/>
</dbReference>
<dbReference type="Gene3D" id="3.10.20.90">
    <property type="entry name" value="Phosphatidylinositol 3-kinase Catalytic Subunit, Chain A, domain 1"/>
    <property type="match status" value="1"/>
</dbReference>
<dbReference type="PANTHER" id="PTHR46900:SF2">
    <property type="entry name" value="TYROSINE-PROTEIN PHOSPHATASE NON-RECEPTOR TYPE 13"/>
    <property type="match status" value="1"/>
</dbReference>